<keyword evidence="4" id="KW-1185">Reference proteome</keyword>
<evidence type="ECO:0000256" key="1">
    <source>
        <dbReference type="PROSITE-ProRule" id="PRU00325"/>
    </source>
</evidence>
<feature type="non-terminal residue" evidence="3">
    <location>
        <position position="205"/>
    </location>
</feature>
<feature type="non-terminal residue" evidence="3">
    <location>
        <position position="1"/>
    </location>
</feature>
<dbReference type="Pfam" id="PF04434">
    <property type="entry name" value="SWIM"/>
    <property type="match status" value="1"/>
</dbReference>
<keyword evidence="1" id="KW-0863">Zinc-finger</keyword>
<keyword evidence="1" id="KW-0479">Metal-binding</keyword>
<dbReference type="Proteomes" id="UP000037020">
    <property type="component" value="Unassembled WGS sequence"/>
</dbReference>
<dbReference type="InterPro" id="IPR007527">
    <property type="entry name" value="Znf_SWIM"/>
</dbReference>
<reference evidence="3 4" key="1">
    <citation type="submission" date="2015-07" db="EMBL/GenBank/DDBJ databases">
        <authorList>
            <person name="Ju K.-S."/>
            <person name="Doroghazi J.R."/>
            <person name="Metcalf W.W."/>
        </authorList>
    </citation>
    <scope>NUCLEOTIDE SEQUENCE [LARGE SCALE GENOMIC DNA]</scope>
    <source>
        <strain evidence="3 4">NRRL B-3589</strain>
    </source>
</reference>
<evidence type="ECO:0000313" key="4">
    <source>
        <dbReference type="Proteomes" id="UP000037020"/>
    </source>
</evidence>
<dbReference type="PANTHER" id="PTHR38133:SF1">
    <property type="entry name" value="SLR1429 PROTEIN"/>
    <property type="match status" value="1"/>
</dbReference>
<dbReference type="PANTHER" id="PTHR38133">
    <property type="entry name" value="SLR1429 PROTEIN"/>
    <property type="match status" value="1"/>
</dbReference>
<comment type="caution">
    <text evidence="3">The sequence shown here is derived from an EMBL/GenBank/DDBJ whole genome shotgun (WGS) entry which is preliminary data.</text>
</comment>
<organism evidence="3 4">
    <name type="scientific">Streptomyces varsoviensis</name>
    <dbReference type="NCBI Taxonomy" id="67373"/>
    <lineage>
        <taxon>Bacteria</taxon>
        <taxon>Bacillati</taxon>
        <taxon>Actinomycetota</taxon>
        <taxon>Actinomycetes</taxon>
        <taxon>Kitasatosporales</taxon>
        <taxon>Streptomycetaceae</taxon>
        <taxon>Streptomyces</taxon>
    </lineage>
</organism>
<name>A0ABR5IYC5_9ACTN</name>
<dbReference type="EMBL" id="LGUT01003004">
    <property type="protein sequence ID" value="KOG86159.1"/>
    <property type="molecule type" value="Genomic_DNA"/>
</dbReference>
<proteinExistence type="predicted"/>
<accession>A0ABR5IYC5</accession>
<protein>
    <recommendedName>
        <fullName evidence="2">SWIM-type domain-containing protein</fullName>
    </recommendedName>
</protein>
<feature type="domain" description="SWIM-type" evidence="2">
    <location>
        <begin position="1"/>
        <end position="34"/>
    </location>
</feature>
<dbReference type="PROSITE" id="PS50966">
    <property type="entry name" value="ZF_SWIM"/>
    <property type="match status" value="1"/>
</dbReference>
<gene>
    <name evidence="3" type="ORF">ADK38_32620</name>
</gene>
<evidence type="ECO:0000313" key="3">
    <source>
        <dbReference type="EMBL" id="KOG86159.1"/>
    </source>
</evidence>
<keyword evidence="1" id="KW-0862">Zinc</keyword>
<evidence type="ECO:0000259" key="2">
    <source>
        <dbReference type="PROSITE" id="PS50966"/>
    </source>
</evidence>
<sequence length="205" mass="21212">VPLLPGPGELSPRCSCPDRGHPCKHAAALCYEAARLLDADPLVLLLMRGRDERALLDDLARRNAAHASRESPAVRSGVDAKAALCAPPRPAPAALPEPLPVPPRPGIPPALPSAGPLPVDAAALDLLATDAAARAHAFLTTGGDPRPGLTPWQDAVRLAATRPTSGLTATTRTLYRRLAAGTGRTPTDMARAVAAWRQGGLEGLT</sequence>